<evidence type="ECO:0000313" key="1">
    <source>
        <dbReference type="EMBL" id="RHN09600.1"/>
    </source>
</evidence>
<dbReference type="Proteomes" id="UP000286003">
    <property type="component" value="Unassembled WGS sequence"/>
</dbReference>
<comment type="caution">
    <text evidence="1">The sequence shown here is derived from an EMBL/GenBank/DDBJ whole genome shotgun (WGS) entry which is preliminary data.</text>
</comment>
<name>A0AB37MHP0_9BACE</name>
<accession>A0AB37MHP0</accession>
<reference evidence="1 2" key="1">
    <citation type="submission" date="2018-08" db="EMBL/GenBank/DDBJ databases">
        <title>A genome reference for cultivated species of the human gut microbiota.</title>
        <authorList>
            <person name="Zou Y."/>
            <person name="Xue W."/>
            <person name="Luo G."/>
        </authorList>
    </citation>
    <scope>NUCLEOTIDE SEQUENCE [LARGE SCALE GENOMIC DNA]</scope>
    <source>
        <strain evidence="1 2">AF31-23</strain>
    </source>
</reference>
<evidence type="ECO:0000313" key="2">
    <source>
        <dbReference type="Proteomes" id="UP000286003"/>
    </source>
</evidence>
<sequence>MKKILNVSEMKQVRGGAQISSMCGEGEKLYTCTTTYNSGFKSTGAVCAATIFMARRAIIMAKTDQMQADPGIDDIQCS</sequence>
<gene>
    <name evidence="1" type="ORF">DWZ32_03500</name>
</gene>
<dbReference type="RefSeq" id="WP_117706906.1">
    <property type="nucleotide sequence ID" value="NZ_JADNLS010000074.1"/>
</dbReference>
<protein>
    <recommendedName>
        <fullName evidence="3">Bacteriocin</fullName>
    </recommendedName>
</protein>
<evidence type="ECO:0008006" key="3">
    <source>
        <dbReference type="Google" id="ProtNLM"/>
    </source>
</evidence>
<dbReference type="AlphaFoldDB" id="A0AB37MHP0"/>
<dbReference type="EMBL" id="QRQM01000003">
    <property type="protein sequence ID" value="RHN09600.1"/>
    <property type="molecule type" value="Genomic_DNA"/>
</dbReference>
<organism evidence="1 2">
    <name type="scientific">Bacteroides intestinalis</name>
    <dbReference type="NCBI Taxonomy" id="329854"/>
    <lineage>
        <taxon>Bacteria</taxon>
        <taxon>Pseudomonadati</taxon>
        <taxon>Bacteroidota</taxon>
        <taxon>Bacteroidia</taxon>
        <taxon>Bacteroidales</taxon>
        <taxon>Bacteroidaceae</taxon>
        <taxon>Bacteroides</taxon>
    </lineage>
</organism>
<proteinExistence type="predicted"/>